<comment type="caution">
    <text evidence="7">The sequence shown here is derived from an EMBL/GenBank/DDBJ whole genome shotgun (WGS) entry which is preliminary data.</text>
</comment>
<dbReference type="InterPro" id="IPR006710">
    <property type="entry name" value="Glyco_hydro_43"/>
</dbReference>
<dbReference type="InterPro" id="IPR051795">
    <property type="entry name" value="Glycosyl_Hydrlase_43"/>
</dbReference>
<evidence type="ECO:0000256" key="5">
    <source>
        <dbReference type="PIRSR" id="PIRSR606710-2"/>
    </source>
</evidence>
<evidence type="ECO:0000256" key="2">
    <source>
        <dbReference type="ARBA" id="ARBA00022801"/>
    </source>
</evidence>
<dbReference type="Pfam" id="PF04616">
    <property type="entry name" value="Glyco_hydro_43"/>
    <property type="match status" value="1"/>
</dbReference>
<keyword evidence="2 6" id="KW-0378">Hydrolase</keyword>
<comment type="similarity">
    <text evidence="1 6">Belongs to the glycosyl hydrolase 43 family.</text>
</comment>
<proteinExistence type="inferred from homology"/>
<evidence type="ECO:0000313" key="8">
    <source>
        <dbReference type="Proteomes" id="UP000272400"/>
    </source>
</evidence>
<dbReference type="PANTHER" id="PTHR42812">
    <property type="entry name" value="BETA-XYLOSIDASE"/>
    <property type="match status" value="1"/>
</dbReference>
<dbReference type="EMBL" id="RJKE01000001">
    <property type="protein sequence ID" value="ROO87633.1"/>
    <property type="molecule type" value="Genomic_DNA"/>
</dbReference>
<feature type="active site" description="Proton donor" evidence="4">
    <location>
        <position position="171"/>
    </location>
</feature>
<dbReference type="CDD" id="cd18617">
    <property type="entry name" value="GH43_XynB-like"/>
    <property type="match status" value="1"/>
</dbReference>
<dbReference type="Proteomes" id="UP000272400">
    <property type="component" value="Unassembled WGS sequence"/>
</dbReference>
<accession>A0A3N1D274</accession>
<evidence type="ECO:0000256" key="4">
    <source>
        <dbReference type="PIRSR" id="PIRSR606710-1"/>
    </source>
</evidence>
<dbReference type="PANTHER" id="PTHR42812:SF12">
    <property type="entry name" value="BETA-XYLOSIDASE-RELATED"/>
    <property type="match status" value="1"/>
</dbReference>
<dbReference type="Gene3D" id="2.60.120.200">
    <property type="match status" value="1"/>
</dbReference>
<keyword evidence="8" id="KW-1185">Reference proteome</keyword>
<feature type="active site" description="Proton acceptor" evidence="4">
    <location>
        <position position="12"/>
    </location>
</feature>
<dbReference type="AlphaFoldDB" id="A0A3N1D274"/>
<dbReference type="GO" id="GO:0004553">
    <property type="term" value="F:hydrolase activity, hydrolyzing O-glycosyl compounds"/>
    <property type="evidence" value="ECO:0007669"/>
    <property type="project" value="InterPro"/>
</dbReference>
<sequence>MTRPVIPGFNPDPSVVRVGADYYLVTSSFEYLPGLPVYHSTDLRDWRQIGHVATRPEQVDLDRIPTPGGVWAPTLRYRDGLFHLIVTVFLGGRGCVVFTAADPAGPWSDGVPIPAVDGIDPDLAWDDDGTAIVTFARYPEPIQQVRVDLATGRALGPPRAVWAGSGRYAPEGPHLYRRGDWWYLVAAEGGTDRGHAVTVARARRPDGPFESCPGNPVLSAAGTGWEVQNLGHADLVETDSGTALVCLGVRPVGLAKSFSPLGRETFLADVDWADGWPSARLAEVPPGPAEEVIYDLGAPDVLADPVWIAVRQLPTEVAAPTPGGLLLRRTSGHTGLDGPRPAFVGRRQRHLTAVVSGVFDVREGRGGLAFRNAEDNLVALEARATGTAVEVEARVVVAGFDRTWHAALPSGDVELTIAMAPPPDDFAAGAVGGDRIRLSARVADDEVTLAELDGRHWCFETAKAFTGRVVGPFAAEGSVLVRRLRYSGGP</sequence>
<reference evidence="7 8" key="1">
    <citation type="submission" date="2018-11" db="EMBL/GenBank/DDBJ databases">
        <title>Sequencing the genomes of 1000 actinobacteria strains.</title>
        <authorList>
            <person name="Klenk H.-P."/>
        </authorList>
    </citation>
    <scope>NUCLEOTIDE SEQUENCE [LARGE SCALE GENOMIC DNA]</scope>
    <source>
        <strain evidence="7 8">DSM 44254</strain>
    </source>
</reference>
<protein>
    <submittedName>
        <fullName evidence="7">Beta-xylosidase</fullName>
    </submittedName>
</protein>
<dbReference type="SUPFAM" id="SSF75005">
    <property type="entry name" value="Arabinanase/levansucrase/invertase"/>
    <property type="match status" value="1"/>
</dbReference>
<dbReference type="OrthoDB" id="9801455at2"/>
<keyword evidence="3 6" id="KW-0326">Glycosidase</keyword>
<evidence type="ECO:0000256" key="6">
    <source>
        <dbReference type="RuleBase" id="RU361187"/>
    </source>
</evidence>
<dbReference type="GO" id="GO:0005975">
    <property type="term" value="P:carbohydrate metabolic process"/>
    <property type="evidence" value="ECO:0007669"/>
    <property type="project" value="InterPro"/>
</dbReference>
<evidence type="ECO:0000313" key="7">
    <source>
        <dbReference type="EMBL" id="ROO87633.1"/>
    </source>
</evidence>
<evidence type="ECO:0000256" key="3">
    <source>
        <dbReference type="ARBA" id="ARBA00023295"/>
    </source>
</evidence>
<dbReference type="RefSeq" id="WP_123666893.1">
    <property type="nucleotide sequence ID" value="NZ_RJKE01000001.1"/>
</dbReference>
<evidence type="ECO:0000256" key="1">
    <source>
        <dbReference type="ARBA" id="ARBA00009865"/>
    </source>
</evidence>
<feature type="site" description="Important for catalytic activity, responsible for pKa modulation of the active site Glu and correct orientation of both the proton donor and substrate" evidence="5">
    <location>
        <position position="120"/>
    </location>
</feature>
<dbReference type="InterPro" id="IPR023296">
    <property type="entry name" value="Glyco_hydro_beta-prop_sf"/>
</dbReference>
<organism evidence="7 8">
    <name type="scientific">Actinocorallia herbida</name>
    <dbReference type="NCBI Taxonomy" id="58109"/>
    <lineage>
        <taxon>Bacteria</taxon>
        <taxon>Bacillati</taxon>
        <taxon>Actinomycetota</taxon>
        <taxon>Actinomycetes</taxon>
        <taxon>Streptosporangiales</taxon>
        <taxon>Thermomonosporaceae</taxon>
        <taxon>Actinocorallia</taxon>
    </lineage>
</organism>
<name>A0A3N1D274_9ACTN</name>
<gene>
    <name evidence="7" type="ORF">EDD29_5254</name>
</gene>
<dbReference type="Gene3D" id="2.115.10.20">
    <property type="entry name" value="Glycosyl hydrolase domain, family 43"/>
    <property type="match status" value="1"/>
</dbReference>